<proteinExistence type="predicted"/>
<evidence type="ECO:0008006" key="9">
    <source>
        <dbReference type="Google" id="ProtNLM"/>
    </source>
</evidence>
<evidence type="ECO:0000256" key="2">
    <source>
        <dbReference type="ARBA" id="ARBA00022679"/>
    </source>
</evidence>
<keyword evidence="6" id="KW-0325">Glycoprotein</keyword>
<accession>A0A4Q0M8Q9</accession>
<name>A0A4Q0M8Q9_9HYPH</name>
<evidence type="ECO:0000313" key="8">
    <source>
        <dbReference type="Proteomes" id="UP000289708"/>
    </source>
</evidence>
<dbReference type="Gene3D" id="3.40.50.300">
    <property type="entry name" value="P-loop containing nucleotide triphosphate hydrolases"/>
    <property type="match status" value="1"/>
</dbReference>
<keyword evidence="2" id="KW-0808">Transferase</keyword>
<evidence type="ECO:0000256" key="6">
    <source>
        <dbReference type="ARBA" id="ARBA00023180"/>
    </source>
</evidence>
<comment type="subcellular location">
    <subcellularLocation>
        <location evidence="1">Membrane</location>
        <topology evidence="1">Single-pass membrane protein</topology>
    </subcellularLocation>
</comment>
<dbReference type="InterPro" id="IPR010635">
    <property type="entry name" value="Heparan_SO4-6-sulfoTrfase"/>
</dbReference>
<dbReference type="AlphaFoldDB" id="A0A4Q0M8Q9"/>
<dbReference type="SUPFAM" id="SSF52540">
    <property type="entry name" value="P-loop containing nucleoside triphosphate hydrolases"/>
    <property type="match status" value="1"/>
</dbReference>
<dbReference type="InterPro" id="IPR027417">
    <property type="entry name" value="P-loop_NTPase"/>
</dbReference>
<dbReference type="RefSeq" id="WP_128778911.1">
    <property type="nucleotide sequence ID" value="NZ_RYFI01000021.1"/>
</dbReference>
<dbReference type="Proteomes" id="UP000289708">
    <property type="component" value="Unassembled WGS sequence"/>
</dbReference>
<evidence type="ECO:0000256" key="4">
    <source>
        <dbReference type="ARBA" id="ARBA00022989"/>
    </source>
</evidence>
<dbReference type="OrthoDB" id="7251180at2"/>
<keyword evidence="8" id="KW-1185">Reference proteome</keyword>
<evidence type="ECO:0000256" key="3">
    <source>
        <dbReference type="ARBA" id="ARBA00022692"/>
    </source>
</evidence>
<dbReference type="GO" id="GO:0016020">
    <property type="term" value="C:membrane"/>
    <property type="evidence" value="ECO:0007669"/>
    <property type="project" value="UniProtKB-SubCell"/>
</dbReference>
<keyword evidence="5" id="KW-0472">Membrane</keyword>
<comment type="caution">
    <text evidence="7">The sequence shown here is derived from an EMBL/GenBank/DDBJ whole genome shotgun (WGS) entry which is preliminary data.</text>
</comment>
<sequence>MIFSVHIPKTAGTSFRRALEERFGSRLALYYGVKDPKTTEGLRVPREEVPAAAARLAEQGYEVLHGHYPLRLVAPLITDASAQVWTWLRDPVDRTISQFDFYRERPLELKALAGRVKAGEFDLDDFAKIKGVRDLQTRYLKGFALSQLAFVGIVEQFELGLALLFGDRAPELKRRYNATDQRSRADADQRTRIAELNARDMQLYAEGLRLFVDRLAAASDVSAPERPTAAGSTLVKRLMRKVA</sequence>
<keyword evidence="3" id="KW-0812">Transmembrane</keyword>
<evidence type="ECO:0000313" key="7">
    <source>
        <dbReference type="EMBL" id="RXF69558.1"/>
    </source>
</evidence>
<keyword evidence="4" id="KW-1133">Transmembrane helix</keyword>
<gene>
    <name evidence="7" type="ORF">EK403_18320</name>
</gene>
<dbReference type="GO" id="GO:0017095">
    <property type="term" value="F:heparan sulfate 6-sulfotransferase activity"/>
    <property type="evidence" value="ECO:0007669"/>
    <property type="project" value="TreeGrafter"/>
</dbReference>
<protein>
    <recommendedName>
        <fullName evidence="9">Sulfotransferase family protein</fullName>
    </recommendedName>
</protein>
<organism evidence="7 8">
    <name type="scientific">Hansschlegelia zhihuaiae</name>
    <dbReference type="NCBI Taxonomy" id="405005"/>
    <lineage>
        <taxon>Bacteria</taxon>
        <taxon>Pseudomonadati</taxon>
        <taxon>Pseudomonadota</taxon>
        <taxon>Alphaproteobacteria</taxon>
        <taxon>Hyphomicrobiales</taxon>
        <taxon>Methylopilaceae</taxon>
        <taxon>Hansschlegelia</taxon>
    </lineage>
</organism>
<dbReference type="PANTHER" id="PTHR12812">
    <property type="entry name" value="HEPARAN SULFATE 6-O-SULFOTRANSFERASE 3"/>
    <property type="match status" value="1"/>
</dbReference>
<reference evidence="7 8" key="1">
    <citation type="submission" date="2018-12" db="EMBL/GenBank/DDBJ databases">
        <title>bacterium Hansschlegelia zhihuaiae S113.</title>
        <authorList>
            <person name="He J."/>
        </authorList>
    </citation>
    <scope>NUCLEOTIDE SEQUENCE [LARGE SCALE GENOMIC DNA]</scope>
    <source>
        <strain evidence="7 8">S 113</strain>
    </source>
</reference>
<evidence type="ECO:0000256" key="5">
    <source>
        <dbReference type="ARBA" id="ARBA00023136"/>
    </source>
</evidence>
<evidence type="ECO:0000256" key="1">
    <source>
        <dbReference type="ARBA" id="ARBA00004167"/>
    </source>
</evidence>
<dbReference type="PANTHER" id="PTHR12812:SF0">
    <property type="entry name" value="HEPARAN-SULFATE 6-O-SULFOTRANSFERASE"/>
    <property type="match status" value="1"/>
</dbReference>
<dbReference type="EMBL" id="RYFI01000021">
    <property type="protein sequence ID" value="RXF69558.1"/>
    <property type="molecule type" value="Genomic_DNA"/>
</dbReference>